<evidence type="ECO:0000259" key="1">
    <source>
        <dbReference type="Pfam" id="PF00814"/>
    </source>
</evidence>
<name>A0A6F8ZH59_9FIRM</name>
<protein>
    <submittedName>
        <fullName evidence="2">Putative Inactive homolog of metal-dependent proteases, molecular chaperone</fullName>
    </submittedName>
</protein>
<dbReference type="Gene3D" id="3.30.420.40">
    <property type="match status" value="1"/>
</dbReference>
<dbReference type="KEGG" id="hfv:R50_1779"/>
<keyword evidence="3" id="KW-1185">Reference proteome</keyword>
<dbReference type="NCBIfam" id="TIGR03725">
    <property type="entry name" value="T6A_YeaZ"/>
    <property type="match status" value="1"/>
</dbReference>
<dbReference type="SUPFAM" id="SSF53067">
    <property type="entry name" value="Actin-like ATPase domain"/>
    <property type="match status" value="1"/>
</dbReference>
<dbReference type="Pfam" id="PF00814">
    <property type="entry name" value="TsaD"/>
    <property type="match status" value="1"/>
</dbReference>
<evidence type="ECO:0000313" key="2">
    <source>
        <dbReference type="EMBL" id="CAB1129280.1"/>
    </source>
</evidence>
<dbReference type="GO" id="GO:0002949">
    <property type="term" value="P:tRNA threonylcarbamoyladenosine modification"/>
    <property type="evidence" value="ECO:0007669"/>
    <property type="project" value="InterPro"/>
</dbReference>
<dbReference type="GO" id="GO:0006508">
    <property type="term" value="P:proteolysis"/>
    <property type="evidence" value="ECO:0007669"/>
    <property type="project" value="UniProtKB-KW"/>
</dbReference>
<dbReference type="InterPro" id="IPR000905">
    <property type="entry name" value="Gcp-like_dom"/>
</dbReference>
<dbReference type="AlphaFoldDB" id="A0A6F8ZH59"/>
<accession>A0A6F8ZH59</accession>
<keyword evidence="2" id="KW-0645">Protease</keyword>
<dbReference type="Proteomes" id="UP000503399">
    <property type="component" value="Chromosome"/>
</dbReference>
<evidence type="ECO:0000313" key="3">
    <source>
        <dbReference type="Proteomes" id="UP000503399"/>
    </source>
</evidence>
<dbReference type="EMBL" id="LR778114">
    <property type="protein sequence ID" value="CAB1129280.1"/>
    <property type="molecule type" value="Genomic_DNA"/>
</dbReference>
<dbReference type="GO" id="GO:0008233">
    <property type="term" value="F:peptidase activity"/>
    <property type="evidence" value="ECO:0007669"/>
    <property type="project" value="UniProtKB-KW"/>
</dbReference>
<gene>
    <name evidence="2" type="ORF">R50_1779</name>
</gene>
<organism evidence="2 3">
    <name type="scientific">Candidatus Hydrogenisulfobacillus filiaventi</name>
    <dbReference type="NCBI Taxonomy" id="2707344"/>
    <lineage>
        <taxon>Bacteria</taxon>
        <taxon>Bacillati</taxon>
        <taxon>Bacillota</taxon>
        <taxon>Clostridia</taxon>
        <taxon>Eubacteriales</taxon>
        <taxon>Clostridiales Family XVII. Incertae Sedis</taxon>
        <taxon>Candidatus Hydrogenisulfobacillus</taxon>
    </lineage>
</organism>
<dbReference type="InterPro" id="IPR022496">
    <property type="entry name" value="T6A_TsaB"/>
</dbReference>
<dbReference type="InterPro" id="IPR043129">
    <property type="entry name" value="ATPase_NBD"/>
</dbReference>
<proteinExistence type="predicted"/>
<keyword evidence="2" id="KW-0378">Hydrolase</keyword>
<sequence length="226" mass="23285">METGWVLGMDASGPGLAVAALGPGGTVWAEWYWNRPRTASTHLLGWVALLVEAYGPPAAVGVGRGPGSFTGVRIAVTAAKMLAFAWEIPVKGVSSLAAWALAAPSGHTVVVTSERRGEAFYAGCYRREGEGVRALAADVAASGTGVSPWPGLQPEPPVAVTGVLAGEDRFRAVWGPGTRALPLPLLGSAVARLARTAMETEGPDDPETLLPAYVRPPGITRPGAAR</sequence>
<feature type="domain" description="Gcp-like" evidence="1">
    <location>
        <begin position="59"/>
        <end position="140"/>
    </location>
</feature>
<reference evidence="2 3" key="1">
    <citation type="submission" date="2020-02" db="EMBL/GenBank/DDBJ databases">
        <authorList>
            <person name="Hogendoorn C."/>
        </authorList>
    </citation>
    <scope>NUCLEOTIDE SEQUENCE [LARGE SCALE GENOMIC DNA]</scope>
    <source>
        <strain evidence="2">R501</strain>
    </source>
</reference>